<dbReference type="GO" id="GO:0007169">
    <property type="term" value="P:cell surface receptor protein tyrosine kinase signaling pathway"/>
    <property type="evidence" value="ECO:0007669"/>
    <property type="project" value="TreeGrafter"/>
</dbReference>
<dbReference type="PANTHER" id="PTHR21258:SF62">
    <property type="entry name" value="INSULIN RECEPTOR SUBSTRATE 1"/>
    <property type="match status" value="1"/>
</dbReference>
<reference evidence="4 5" key="1">
    <citation type="journal article" date="2017" name="Gigascience">
        <title>Draft genome of the honey bee ectoparasitic mite, Tropilaelaps mercedesae, is shaped by the parasitic life history.</title>
        <authorList>
            <person name="Dong X."/>
            <person name="Armstrong S.D."/>
            <person name="Xia D."/>
            <person name="Makepeace B.L."/>
            <person name="Darby A.C."/>
            <person name="Kadowaki T."/>
        </authorList>
    </citation>
    <scope>NUCLEOTIDE SEQUENCE [LARGE SCALE GENOMIC DNA]</scope>
    <source>
        <strain evidence="4">Wuxi-XJTLU</strain>
    </source>
</reference>
<dbReference type="PROSITE" id="PS51064">
    <property type="entry name" value="IRS_PTB"/>
    <property type="match status" value="1"/>
</dbReference>
<feature type="region of interest" description="Disordered" evidence="1">
    <location>
        <begin position="333"/>
        <end position="360"/>
    </location>
</feature>
<dbReference type="InterPro" id="IPR011993">
    <property type="entry name" value="PH-like_dom_sf"/>
</dbReference>
<dbReference type="GO" id="GO:0043410">
    <property type="term" value="P:positive regulation of MAPK cascade"/>
    <property type="evidence" value="ECO:0007669"/>
    <property type="project" value="TreeGrafter"/>
</dbReference>
<dbReference type="SMART" id="SM00233">
    <property type="entry name" value="PH"/>
    <property type="match status" value="1"/>
</dbReference>
<dbReference type="SMART" id="SM01244">
    <property type="entry name" value="IRS"/>
    <property type="match status" value="1"/>
</dbReference>
<dbReference type="GO" id="GO:0007265">
    <property type="term" value="P:Ras protein signal transduction"/>
    <property type="evidence" value="ECO:0007669"/>
    <property type="project" value="TreeGrafter"/>
</dbReference>
<feature type="domain" description="PH" evidence="2">
    <location>
        <begin position="1"/>
        <end position="112"/>
    </location>
</feature>
<dbReference type="Gene3D" id="2.30.29.30">
    <property type="entry name" value="Pleckstrin-homology domain (PH domain)/Phosphotyrosine-binding domain (PTB)"/>
    <property type="match status" value="2"/>
</dbReference>
<feature type="compositionally biased region" description="Low complexity" evidence="1">
    <location>
        <begin position="120"/>
        <end position="143"/>
    </location>
</feature>
<name>A0A1V9XKJ9_9ACAR</name>
<dbReference type="InParanoid" id="A0A1V9XKJ9"/>
<evidence type="ECO:0000313" key="4">
    <source>
        <dbReference type="EMBL" id="OQR74054.1"/>
    </source>
</evidence>
<feature type="region of interest" description="Disordered" evidence="1">
    <location>
        <begin position="114"/>
        <end position="147"/>
    </location>
</feature>
<feature type="compositionally biased region" description="Low complexity" evidence="1">
    <location>
        <begin position="346"/>
        <end position="360"/>
    </location>
</feature>
<dbReference type="InterPro" id="IPR002404">
    <property type="entry name" value="IRS_PTB"/>
</dbReference>
<evidence type="ECO:0000313" key="5">
    <source>
        <dbReference type="Proteomes" id="UP000192247"/>
    </source>
</evidence>
<dbReference type="SMART" id="SM00310">
    <property type="entry name" value="PTBI"/>
    <property type="match status" value="1"/>
</dbReference>
<dbReference type="PANTHER" id="PTHR21258">
    <property type="entry name" value="DOCKING PROTEIN RELATED"/>
    <property type="match status" value="1"/>
</dbReference>
<dbReference type="Pfam" id="PF02174">
    <property type="entry name" value="IRS"/>
    <property type="match status" value="1"/>
</dbReference>
<organism evidence="4 5">
    <name type="scientific">Tropilaelaps mercedesae</name>
    <dbReference type="NCBI Taxonomy" id="418985"/>
    <lineage>
        <taxon>Eukaryota</taxon>
        <taxon>Metazoa</taxon>
        <taxon>Ecdysozoa</taxon>
        <taxon>Arthropoda</taxon>
        <taxon>Chelicerata</taxon>
        <taxon>Arachnida</taxon>
        <taxon>Acari</taxon>
        <taxon>Parasitiformes</taxon>
        <taxon>Mesostigmata</taxon>
        <taxon>Gamasina</taxon>
        <taxon>Dermanyssoidea</taxon>
        <taxon>Laelapidae</taxon>
        <taxon>Tropilaelaps</taxon>
    </lineage>
</organism>
<dbReference type="Proteomes" id="UP000192247">
    <property type="component" value="Unassembled WGS sequence"/>
</dbReference>
<gene>
    <name evidence="4" type="ORF">BIW11_01031</name>
</gene>
<dbReference type="InterPro" id="IPR050996">
    <property type="entry name" value="Docking_Protein_DOK"/>
</dbReference>
<dbReference type="EMBL" id="MNPL01008785">
    <property type="protein sequence ID" value="OQR74054.1"/>
    <property type="molecule type" value="Genomic_DNA"/>
</dbReference>
<feature type="domain" description="IRS-type PTB" evidence="3">
    <location>
        <begin position="159"/>
        <end position="276"/>
    </location>
</feature>
<dbReference type="InterPro" id="IPR001849">
    <property type="entry name" value="PH_domain"/>
</dbReference>
<dbReference type="STRING" id="418985.A0A1V9XKJ9"/>
<dbReference type="AlphaFoldDB" id="A0A1V9XKJ9"/>
<evidence type="ECO:0000259" key="2">
    <source>
        <dbReference type="PROSITE" id="PS50003"/>
    </source>
</evidence>
<dbReference type="PROSITE" id="PS50003">
    <property type="entry name" value="PH_DOMAIN"/>
    <property type="match status" value="1"/>
</dbReference>
<proteinExistence type="predicted"/>
<keyword evidence="5" id="KW-1185">Reference proteome</keyword>
<feature type="compositionally biased region" description="Low complexity" evidence="1">
    <location>
        <begin position="290"/>
        <end position="299"/>
    </location>
</feature>
<evidence type="ECO:0000256" key="1">
    <source>
        <dbReference type="SAM" id="MobiDB-lite"/>
    </source>
</evidence>
<accession>A0A1V9XKJ9</accession>
<comment type="caution">
    <text evidence="4">The sequence shown here is derived from an EMBL/GenBank/DDBJ whole genome shotgun (WGS) entry which is preliminary data.</text>
</comment>
<dbReference type="GO" id="GO:0005737">
    <property type="term" value="C:cytoplasm"/>
    <property type="evidence" value="ECO:0007669"/>
    <property type="project" value="TreeGrafter"/>
</dbReference>
<protein>
    <submittedName>
        <fullName evidence="4">Uncharacterized protein</fullName>
    </submittedName>
</protein>
<evidence type="ECO:0000259" key="3">
    <source>
        <dbReference type="PROSITE" id="PS51064"/>
    </source>
</evidence>
<dbReference type="SUPFAM" id="SSF50729">
    <property type="entry name" value="PH domain-like"/>
    <property type="match status" value="2"/>
</dbReference>
<dbReference type="OrthoDB" id="6243387at2759"/>
<feature type="region of interest" description="Disordered" evidence="1">
    <location>
        <begin position="273"/>
        <end position="300"/>
    </location>
</feature>
<sequence>MYQMCVCCQKSWSRKFCALFDTSPQGVRRLELFDSEDQFEKNSGGKILVLEDAVKVQMTSRKDNAKDGSHAHHKDSAYHLFEITTEKQSVRLRAESSDELKEWVDRIRKVAFPDKNQSIMNHHSNAQQSNNMNNNNNNNSESSKPTGYAVKENDLYGAVEDTFCVKLVGTPASEKCGLDPTELNYVITLTTDSMILKYGDLNNLYANDEQTNKIIFEWNYAYIRRYGIVSGFFSFEAGRKCPSGEGLFSFDAPDVRKIFECLASYMKLAGEKRRQMKTAGAPTQPPGTGTPPTGSVAGGNDTKVQGKPPLRTKLSGRACAVPQTPVSSTAVYANISDPDPVTNHPTSAHHAASTTAGLTSATSKQIGSSGLLSAMGGVPVGVPPVEHIVVGDGVEYARVVKTQPGPPPPPPAQKVNHLVPITRMESVETLKQGSC</sequence>